<evidence type="ECO:0000313" key="3">
    <source>
        <dbReference type="Proteomes" id="UP000004827"/>
    </source>
</evidence>
<dbReference type="AlphaFoldDB" id="D2YCB4"/>
<feature type="transmembrane region" description="Helical" evidence="1">
    <location>
        <begin position="12"/>
        <end position="33"/>
    </location>
</feature>
<organism evidence="2 3">
    <name type="scientific">Vibrio mimicus VM603</name>
    <dbReference type="NCBI Taxonomy" id="671074"/>
    <lineage>
        <taxon>Bacteria</taxon>
        <taxon>Pseudomonadati</taxon>
        <taxon>Pseudomonadota</taxon>
        <taxon>Gammaproteobacteria</taxon>
        <taxon>Vibrionales</taxon>
        <taxon>Vibrionaceae</taxon>
        <taxon>Vibrio</taxon>
    </lineage>
</organism>
<keyword evidence="1" id="KW-0812">Transmembrane</keyword>
<gene>
    <name evidence="2" type="ORF">VMB_11610</name>
</gene>
<name>D2YCB4_VIBMI</name>
<proteinExistence type="predicted"/>
<sequence length="310" mass="35026">MNLQRVHILMLLLLRLVAINLLLAPFLAFGYTITSSNDHRCEDYYHSEDNDRKVKYCYSGDNLFTTNVNDTSRSGYVTITYLGKKDITVPVTISNHLGRKAILHSRDVGTFDREILDRDASTVQFNFLANDDNDNSKTLFINGERNGIYNHEKGIVRIKVDSESEKNLNYRSLSNGESFCRIYVVDAVGGMYFPNGKSNSKINPAVVRYDTNTSAAIRFSVRGVRYTSGENKEFNTMLSVSEDAIKQNTKEIYYRHGPRSHSLSDYVRANILDSIDISGSGLVSFVPIVDVNEKNLMSGKYVMRSTITCN</sequence>
<reference evidence="2 3" key="1">
    <citation type="journal article" date="2009" name="BMC Evol. Biol.">
        <title>Genomic taxonomy of Vibrios.</title>
        <authorList>
            <person name="Thompson C.C."/>
            <person name="Vicente A.C."/>
            <person name="Souza R.C."/>
            <person name="Vasconcelos A.T."/>
            <person name="Vesth T."/>
            <person name="Alves N.Jr."/>
            <person name="Ussery D.W."/>
            <person name="Iida T."/>
            <person name="Thompson F.L."/>
        </authorList>
    </citation>
    <scope>NUCLEOTIDE SEQUENCE [LARGE SCALE GENOMIC DNA]</scope>
    <source>
        <strain evidence="2 3">VM603</strain>
    </source>
</reference>
<keyword evidence="1" id="KW-1133">Transmembrane helix</keyword>
<keyword evidence="1" id="KW-0472">Membrane</keyword>
<protein>
    <submittedName>
        <fullName evidence="2">Uncharacterized protein</fullName>
    </submittedName>
</protein>
<comment type="caution">
    <text evidence="2">The sequence shown here is derived from an EMBL/GenBank/DDBJ whole genome shotgun (WGS) entry which is preliminary data.</text>
</comment>
<accession>D2YCB4</accession>
<dbReference type="EMBL" id="ACYU01000040">
    <property type="protein sequence ID" value="EEW07611.1"/>
    <property type="molecule type" value="Genomic_DNA"/>
</dbReference>
<dbReference type="Proteomes" id="UP000004827">
    <property type="component" value="Unassembled WGS sequence"/>
</dbReference>
<evidence type="ECO:0000256" key="1">
    <source>
        <dbReference type="SAM" id="Phobius"/>
    </source>
</evidence>
<evidence type="ECO:0000313" key="2">
    <source>
        <dbReference type="EMBL" id="EEW07611.1"/>
    </source>
</evidence>